<evidence type="ECO:0000256" key="6">
    <source>
        <dbReference type="ARBA" id="ARBA00023180"/>
    </source>
</evidence>
<sequence>MRLDALEALLPGLDSGLGHLFSKELHGCTCMKGLFHGTGPCSVNADSRTTTLNEHSWNNEANLLYIDQPVQTGFSYDVLLNVTSNIMGKTSLAMGASENAFQTANSTGNAAKVTWRFLQVFLGEFPEFKSKTNALSIWSTDYGGRWAPSFAADFLRRSEKKIAGDIAIKIDTIGIVNGFVDMAIQQPKFPLFGFNNTYGIQAIDAGVYQGVTRKWATQDGCGTNIAACRKEAAKCDADNMGVRVAGGYTLLSKQSTTDVTQKRPSAFPPPYYIGYLNNQMVQEALGVPRNFTEDNFQVSIMLTGYDEMLGGHLENIGYLLDRGINVAMAYGDRDYSNNWLGGEAISLAVKYKDSAAFKEAGYQDLQVNASYVAGMVRQVGRLSFSRIFDAGQEAYAYQPEALLQVFQRTLASKDIATGSLAVVDGTYKTSGPASIFSRRNKVPTCPIKPICYLLAPSTCGRNQIEAVKKGFAVTKDFIFMGFTKDVPKELDPEYLRPKVPAGC</sequence>
<dbReference type="Pfam" id="PF00450">
    <property type="entry name" value="Peptidase_S10"/>
    <property type="match status" value="1"/>
</dbReference>
<keyword evidence="5" id="KW-0378">Hydrolase</keyword>
<name>A0A8H3Z0T9_VENIN</name>
<dbReference type="GO" id="GO:0000324">
    <property type="term" value="C:fungal-type vacuole"/>
    <property type="evidence" value="ECO:0007669"/>
    <property type="project" value="TreeGrafter"/>
</dbReference>
<gene>
    <name evidence="7" type="ORF">BLS_002372</name>
</gene>
<dbReference type="GO" id="GO:0004185">
    <property type="term" value="F:serine-type carboxypeptidase activity"/>
    <property type="evidence" value="ECO:0007669"/>
    <property type="project" value="InterPro"/>
</dbReference>
<dbReference type="InterPro" id="IPR001563">
    <property type="entry name" value="Peptidase_S10"/>
</dbReference>
<dbReference type="InterPro" id="IPR029058">
    <property type="entry name" value="AB_hydrolase_fold"/>
</dbReference>
<evidence type="ECO:0000256" key="2">
    <source>
        <dbReference type="ARBA" id="ARBA00022645"/>
    </source>
</evidence>
<evidence type="ECO:0000256" key="3">
    <source>
        <dbReference type="ARBA" id="ARBA00022670"/>
    </source>
</evidence>
<evidence type="ECO:0000256" key="4">
    <source>
        <dbReference type="ARBA" id="ARBA00022729"/>
    </source>
</evidence>
<proteinExistence type="inferred from homology"/>
<keyword evidence="4" id="KW-0732">Signal</keyword>
<evidence type="ECO:0000313" key="7">
    <source>
        <dbReference type="EMBL" id="KAE9975866.1"/>
    </source>
</evidence>
<evidence type="ECO:0000256" key="5">
    <source>
        <dbReference type="ARBA" id="ARBA00022801"/>
    </source>
</evidence>
<keyword evidence="3" id="KW-0645">Protease</keyword>
<dbReference type="PANTHER" id="PTHR11802:SF189">
    <property type="entry name" value="CARBOXYPEPTIDASE"/>
    <property type="match status" value="1"/>
</dbReference>
<keyword evidence="2" id="KW-0121">Carboxypeptidase</keyword>
<dbReference type="PRINTS" id="PR00724">
    <property type="entry name" value="CRBOXYPTASEC"/>
</dbReference>
<evidence type="ECO:0000313" key="8">
    <source>
        <dbReference type="Proteomes" id="UP000433883"/>
    </source>
</evidence>
<dbReference type="SUPFAM" id="SSF53474">
    <property type="entry name" value="alpha/beta-Hydrolases"/>
    <property type="match status" value="1"/>
</dbReference>
<reference evidence="7 8" key="1">
    <citation type="submission" date="2019-11" db="EMBL/GenBank/DDBJ databases">
        <title>Venturia inaequalis Genome Resource.</title>
        <authorList>
            <person name="Lichtner F.J."/>
        </authorList>
    </citation>
    <scope>NUCLEOTIDE SEQUENCE [LARGE SCALE GENOMIC DNA]</scope>
    <source>
        <strain evidence="7">Bline_iso_100314</strain>
    </source>
</reference>
<dbReference type="Gene3D" id="3.40.50.1820">
    <property type="entry name" value="alpha/beta hydrolase"/>
    <property type="match status" value="1"/>
</dbReference>
<comment type="similarity">
    <text evidence="1">Belongs to the peptidase S10 family.</text>
</comment>
<comment type="caution">
    <text evidence="7">The sequence shown here is derived from an EMBL/GenBank/DDBJ whole genome shotgun (WGS) entry which is preliminary data.</text>
</comment>
<dbReference type="Proteomes" id="UP000433883">
    <property type="component" value="Unassembled WGS sequence"/>
</dbReference>
<evidence type="ECO:0000256" key="1">
    <source>
        <dbReference type="ARBA" id="ARBA00009431"/>
    </source>
</evidence>
<dbReference type="GO" id="GO:0006508">
    <property type="term" value="P:proteolysis"/>
    <property type="evidence" value="ECO:0007669"/>
    <property type="project" value="UniProtKB-KW"/>
</dbReference>
<protein>
    <submittedName>
        <fullName evidence="7">Uncharacterized protein</fullName>
    </submittedName>
</protein>
<dbReference type="AlphaFoldDB" id="A0A8H3Z0T9"/>
<accession>A0A8H3Z0T9</accession>
<keyword evidence="6" id="KW-0325">Glycoprotein</keyword>
<dbReference type="EMBL" id="WNWQ01000167">
    <property type="protein sequence ID" value="KAE9975866.1"/>
    <property type="molecule type" value="Genomic_DNA"/>
</dbReference>
<dbReference type="PANTHER" id="PTHR11802">
    <property type="entry name" value="SERINE PROTEASE FAMILY S10 SERINE CARBOXYPEPTIDASE"/>
    <property type="match status" value="1"/>
</dbReference>
<organism evidence="7 8">
    <name type="scientific">Venturia inaequalis</name>
    <name type="common">Apple scab fungus</name>
    <dbReference type="NCBI Taxonomy" id="5025"/>
    <lineage>
        <taxon>Eukaryota</taxon>
        <taxon>Fungi</taxon>
        <taxon>Dikarya</taxon>
        <taxon>Ascomycota</taxon>
        <taxon>Pezizomycotina</taxon>
        <taxon>Dothideomycetes</taxon>
        <taxon>Pleosporomycetidae</taxon>
        <taxon>Venturiales</taxon>
        <taxon>Venturiaceae</taxon>
        <taxon>Venturia</taxon>
    </lineage>
</organism>